<sequence length="96" mass="11195">MIKHQRTAAQQLEIANDTIEKQACRIAALEAQNMRLRTRLVLLDFVSSPIFYTTFIMAAKNRELQMLQIPESIFVYEAPLEIERDQNAQLRTDEEL</sequence>
<keyword evidence="1" id="KW-0175">Coiled coil</keyword>
<dbReference type="AlphaFoldDB" id="M7TAV5"/>
<dbReference type="Proteomes" id="UP000012174">
    <property type="component" value="Unassembled WGS sequence"/>
</dbReference>
<feature type="coiled-coil region" evidence="1">
    <location>
        <begin position="2"/>
        <end position="39"/>
    </location>
</feature>
<protein>
    <submittedName>
        <fullName evidence="3">Uncharacterized protein</fullName>
    </submittedName>
</protein>
<dbReference type="EMBL" id="KB707164">
    <property type="protein sequence ID" value="EMR63780.1"/>
    <property type="molecule type" value="Genomic_DNA"/>
</dbReference>
<dbReference type="KEGG" id="ela:UCREL1_9262"/>
<feature type="transmembrane region" description="Helical" evidence="2">
    <location>
        <begin position="40"/>
        <end position="59"/>
    </location>
</feature>
<proteinExistence type="predicted"/>
<gene>
    <name evidence="3" type="ORF">UCREL1_9262</name>
</gene>
<evidence type="ECO:0000256" key="1">
    <source>
        <dbReference type="SAM" id="Coils"/>
    </source>
</evidence>
<evidence type="ECO:0000313" key="4">
    <source>
        <dbReference type="Proteomes" id="UP000012174"/>
    </source>
</evidence>
<keyword evidence="2" id="KW-0472">Membrane</keyword>
<organism evidence="3 4">
    <name type="scientific">Eutypa lata (strain UCR-EL1)</name>
    <name type="common">Grapevine dieback disease fungus</name>
    <name type="synonym">Eutypa armeniacae</name>
    <dbReference type="NCBI Taxonomy" id="1287681"/>
    <lineage>
        <taxon>Eukaryota</taxon>
        <taxon>Fungi</taxon>
        <taxon>Dikarya</taxon>
        <taxon>Ascomycota</taxon>
        <taxon>Pezizomycotina</taxon>
        <taxon>Sordariomycetes</taxon>
        <taxon>Xylariomycetidae</taxon>
        <taxon>Xylariales</taxon>
        <taxon>Diatrypaceae</taxon>
        <taxon>Eutypa</taxon>
    </lineage>
</organism>
<keyword evidence="4" id="KW-1185">Reference proteome</keyword>
<keyword evidence="2" id="KW-1133">Transmembrane helix</keyword>
<name>M7TAV5_EUTLA</name>
<reference evidence="4" key="1">
    <citation type="journal article" date="2013" name="Genome Announc.">
        <title>Draft genome sequence of the grapevine dieback fungus Eutypa lata UCR-EL1.</title>
        <authorList>
            <person name="Blanco-Ulate B."/>
            <person name="Rolshausen P.E."/>
            <person name="Cantu D."/>
        </authorList>
    </citation>
    <scope>NUCLEOTIDE SEQUENCE [LARGE SCALE GENOMIC DNA]</scope>
    <source>
        <strain evidence="4">UCR-EL1</strain>
    </source>
</reference>
<keyword evidence="2" id="KW-0812">Transmembrane</keyword>
<evidence type="ECO:0000313" key="3">
    <source>
        <dbReference type="EMBL" id="EMR63780.1"/>
    </source>
</evidence>
<dbReference type="HOGENOM" id="CLU_2359733_0_0_1"/>
<evidence type="ECO:0000256" key="2">
    <source>
        <dbReference type="SAM" id="Phobius"/>
    </source>
</evidence>
<accession>M7TAV5</accession>